<feature type="domain" description="Reverse transcriptase" evidence="1">
    <location>
        <begin position="369"/>
        <end position="640"/>
    </location>
</feature>
<dbReference type="Gene3D" id="3.60.10.10">
    <property type="entry name" value="Endonuclease/exonuclease/phosphatase"/>
    <property type="match status" value="1"/>
</dbReference>
<reference evidence="2" key="2">
    <citation type="submission" date="2021-03" db="UniProtKB">
        <authorList>
            <consortium name="Ensembl"/>
        </authorList>
    </citation>
    <scope>IDENTIFICATION</scope>
</reference>
<evidence type="ECO:0000259" key="1">
    <source>
        <dbReference type="PROSITE" id="PS50878"/>
    </source>
</evidence>
<dbReference type="InterPro" id="IPR000477">
    <property type="entry name" value="RT_dom"/>
</dbReference>
<dbReference type="InParanoid" id="A0A803JYP6"/>
<organism evidence="2">
    <name type="scientific">Xenopus tropicalis</name>
    <name type="common">Western clawed frog</name>
    <name type="synonym">Silurana tropicalis</name>
    <dbReference type="NCBI Taxonomy" id="8364"/>
    <lineage>
        <taxon>Eukaryota</taxon>
        <taxon>Metazoa</taxon>
        <taxon>Chordata</taxon>
        <taxon>Craniata</taxon>
        <taxon>Vertebrata</taxon>
        <taxon>Euteleostomi</taxon>
        <taxon>Amphibia</taxon>
        <taxon>Batrachia</taxon>
        <taxon>Anura</taxon>
        <taxon>Pipoidea</taxon>
        <taxon>Pipidae</taxon>
        <taxon>Xenopodinae</taxon>
        <taxon>Xenopus</taxon>
        <taxon>Silurana</taxon>
    </lineage>
</organism>
<dbReference type="Ensembl" id="ENSXETT00000111537">
    <property type="protein sequence ID" value="ENSXETP00000113157"/>
    <property type="gene ID" value="ENSXETG00000048876"/>
</dbReference>
<protein>
    <recommendedName>
        <fullName evidence="1">Reverse transcriptase domain-containing protein</fullName>
    </recommendedName>
</protein>
<accession>A0A803JYP6</accession>
<dbReference type="PANTHER" id="PTHR31635">
    <property type="entry name" value="REVERSE TRANSCRIPTASE DOMAIN-CONTAINING PROTEIN-RELATED"/>
    <property type="match status" value="1"/>
</dbReference>
<proteinExistence type="predicted"/>
<dbReference type="AlphaFoldDB" id="A0A803JYP6"/>
<dbReference type="PANTHER" id="PTHR31635:SF196">
    <property type="entry name" value="REVERSE TRANSCRIPTASE DOMAIN-CONTAINING PROTEIN-RELATED"/>
    <property type="match status" value="1"/>
</dbReference>
<dbReference type="InterPro" id="IPR036691">
    <property type="entry name" value="Endo/exonu/phosph_ase_sf"/>
</dbReference>
<dbReference type="SUPFAM" id="SSF56219">
    <property type="entry name" value="DNase I-like"/>
    <property type="match status" value="1"/>
</dbReference>
<dbReference type="CDD" id="cd01650">
    <property type="entry name" value="RT_nLTR_like"/>
    <property type="match status" value="1"/>
</dbReference>
<name>A0A803JYP6_XENTR</name>
<evidence type="ECO:0000313" key="2">
    <source>
        <dbReference type="Ensembl" id="ENSXETP00000113157"/>
    </source>
</evidence>
<dbReference type="SUPFAM" id="SSF56672">
    <property type="entry name" value="DNA/RNA polymerases"/>
    <property type="match status" value="1"/>
</dbReference>
<dbReference type="Pfam" id="PF00078">
    <property type="entry name" value="RVT_1"/>
    <property type="match status" value="1"/>
</dbReference>
<dbReference type="GeneTree" id="ENSGT00940000163630"/>
<dbReference type="PROSITE" id="PS50878">
    <property type="entry name" value="RT_POL"/>
    <property type="match status" value="1"/>
</dbReference>
<dbReference type="InterPro" id="IPR043502">
    <property type="entry name" value="DNA/RNA_pol_sf"/>
</dbReference>
<reference evidence="2" key="1">
    <citation type="journal article" date="2010" name="Science">
        <title>The genome of the Western clawed frog Xenopus tropicalis.</title>
        <authorList>
            <person name="Hellsten U."/>
            <person name="Harland R.M."/>
            <person name="Gilchrist M.J."/>
            <person name="Hendrix D."/>
            <person name="Jurka J."/>
            <person name="Kapitonov V."/>
            <person name="Ovcharenko I."/>
            <person name="Putnam N.H."/>
            <person name="Shu S."/>
            <person name="Taher L."/>
            <person name="Blitz I.L."/>
            <person name="Blumberg B."/>
            <person name="Dichmann D.S."/>
            <person name="Dubchak I."/>
            <person name="Amaya E."/>
            <person name="Detter J.C."/>
            <person name="Fletcher R."/>
            <person name="Gerhard D.S."/>
            <person name="Goodstein D."/>
            <person name="Graves T."/>
            <person name="Grigoriev I.V."/>
            <person name="Grimwood J."/>
            <person name="Kawashima T."/>
            <person name="Lindquist E."/>
            <person name="Lucas S.M."/>
            <person name="Mead P.E."/>
            <person name="Mitros T."/>
            <person name="Ogino H."/>
            <person name="Ohta Y."/>
            <person name="Poliakov A.V."/>
            <person name="Pollet N."/>
            <person name="Robert J."/>
            <person name="Salamov A."/>
            <person name="Sater A.K."/>
            <person name="Schmutz J."/>
            <person name="Terry A."/>
            <person name="Vize P.D."/>
            <person name="Warren W.C."/>
            <person name="Wells D."/>
            <person name="Wills A."/>
            <person name="Wilson R.K."/>
            <person name="Zimmerman L.B."/>
            <person name="Zorn A.M."/>
            <person name="Grainger R."/>
            <person name="Grammer T."/>
            <person name="Khokha M.K."/>
            <person name="Richardson P.M."/>
            <person name="Rokhsar D.S."/>
        </authorList>
    </citation>
    <scope>NUCLEOTIDE SEQUENCE [LARGE SCALE GENOMIC DNA]</scope>
    <source>
        <strain evidence="2">Nigerian</strain>
    </source>
</reference>
<sequence length="1118" mass="127205">MMSQFPHALCITAGDFNEVLTPSIDRTGSQSDKAPPKTTQFARMVTSLALLDPWRIANPNTLQFSCFSTSYLSLSRIDLILVNAAMIPYINKVSYLPRGISDHAPIQLQWQLPYKIKSARPAINPIWLNILDNFTTVEASIKEFTTLNQCSNQILPFWDALKVYLRNSISAEITAYKQQAKAAHSEPEQQVSQLDKQAANLQTPESLNALREAQEKYTDSLRQKAQHKHYFSKINIYEHGERSGKMLAHLAKVHSTPPPIPALKDNNGTLNTDPGEIENLLVTYYTDLYSTKLQASAEDIRAFLEPLNLPSLPPEYREYLESKITDIETQEAIDSFPQGKAAGSDGIPIELYKKHAKSLTPILTKMYEEAVLAGTLPESLYEAAIVLLPKPGKDPQLCESFRPISLLTADVKIYVKILARRLAKVIKKLVNPDQIGFIPTKTTVLNTRRLYLNLTLVPNNVGNRAIAALDIAKAFDTVEWTYLWCVMKQLGFGPVFIRMVQLLYKSPRATLRINSLCTSNFALSRGTRQGCPLSPLLFALAIEPFAQAVRIHPLIRGYEQLTTTEKIQLYADDTLVYLGDTGQSLTALIELTVEFGLISGLNTNTSKSTLYLVDEHNNDGTGEPFPLQITNKFTYLGIQVTLPITKYKELNLSPLLQKIQDKFRTWETLPIGPTGKIHLIKMFILPKMLYILWHSPTRIPKKIFTKIHSQFTKFIWGTSRARLRLSTLMRPRDKGGLALPDIHMYYLAAQLTHISPMIHRELSPPLYQLWAQATNCQGAPWHTLLTKQKNSQLLPIIALQRSVISTAHKLIKYTGQPPQTPLWHNATFPKLAKSNPPEIWRSLEITTLGDIWENGQIVPFLNLHNTKRLPLNQWLMYHKLRTALTANLPAASLEVNDSPVIDSLLNPMQRGMLSLLYKLLSKPTYGDTELRSRTRWEEELGTISDDQWEWVLNTPLIVSFSQRHKLLQLYTIHRAYYTVQRLHAMKVLNSPYCPRCKTEIATLVHTLWGCPQLRIYWDGVCEWLTSKIPEWGPSDARKCLLVLDLNASLDLHTKIFITKALFQAKRILTLHWKDTAPPSIQEWKKAMEDLASLERTILDKKGQMLKYIQIWRHWADNI</sequence>